<keyword evidence="2" id="KW-1185">Reference proteome</keyword>
<dbReference type="EMBL" id="NPDR01000022">
    <property type="protein sequence ID" value="PJZ47472.1"/>
    <property type="molecule type" value="Genomic_DNA"/>
</dbReference>
<gene>
    <name evidence="1" type="ORF">CH362_18990</name>
</gene>
<protein>
    <recommendedName>
        <fullName evidence="3">Amidase domain-containing protein</fullName>
    </recommendedName>
</protein>
<evidence type="ECO:0000313" key="2">
    <source>
        <dbReference type="Proteomes" id="UP000231926"/>
    </source>
</evidence>
<accession>A0A2M9Y7J9</accession>
<name>A0A2M9Y7J9_9LEPT</name>
<dbReference type="AlphaFoldDB" id="A0A2M9Y7J9"/>
<evidence type="ECO:0000313" key="1">
    <source>
        <dbReference type="EMBL" id="PJZ47472.1"/>
    </source>
</evidence>
<evidence type="ECO:0008006" key="3">
    <source>
        <dbReference type="Google" id="ProtNLM"/>
    </source>
</evidence>
<proteinExistence type="predicted"/>
<organism evidence="1 2">
    <name type="scientific">Leptospira saintgironsiae</name>
    <dbReference type="NCBI Taxonomy" id="2023183"/>
    <lineage>
        <taxon>Bacteria</taxon>
        <taxon>Pseudomonadati</taxon>
        <taxon>Spirochaetota</taxon>
        <taxon>Spirochaetia</taxon>
        <taxon>Leptospirales</taxon>
        <taxon>Leptospiraceae</taxon>
        <taxon>Leptospira</taxon>
    </lineage>
</organism>
<reference evidence="1 2" key="1">
    <citation type="submission" date="2017-07" db="EMBL/GenBank/DDBJ databases">
        <title>Leptospira spp. isolated from tropical soils.</title>
        <authorList>
            <person name="Thibeaux R."/>
            <person name="Iraola G."/>
            <person name="Ferres I."/>
            <person name="Bierque E."/>
            <person name="Girault D."/>
            <person name="Soupe-Gilbert M.-E."/>
            <person name="Picardeau M."/>
            <person name="Goarant C."/>
        </authorList>
    </citation>
    <scope>NUCLEOTIDE SEQUENCE [LARGE SCALE GENOMIC DNA]</scope>
    <source>
        <strain evidence="1 2">FH4-C-A2</strain>
    </source>
</reference>
<comment type="caution">
    <text evidence="1">The sequence shown here is derived from an EMBL/GenBank/DDBJ whole genome shotgun (WGS) entry which is preliminary data.</text>
</comment>
<sequence length="172" mass="19930">MIMILNPNEINFVELTLTTRVPDHFIENNQVIDPVIAGKIELDRKYRQEFSTAIPRSNPCNYYNCHGLTFASRRTRVINSNEIQIILEDDSYKQIENIRNVMPGDIVVYYQEGDAQHSAIVINVDLTTVLTQVKVVSKWGEGSEFIHLINDCPYARDSDEIKYYRVHSVEHE</sequence>
<dbReference type="Proteomes" id="UP000231926">
    <property type="component" value="Unassembled WGS sequence"/>
</dbReference>